<reference evidence="5" key="1">
    <citation type="submission" date="2021-01" db="EMBL/GenBank/DDBJ databases">
        <authorList>
            <person name="Zahm M."/>
            <person name="Roques C."/>
            <person name="Cabau C."/>
            <person name="Klopp C."/>
            <person name="Donnadieu C."/>
            <person name="Jouanno E."/>
            <person name="Lampietro C."/>
            <person name="Louis A."/>
            <person name="Herpin A."/>
            <person name="Echchiki A."/>
            <person name="Berthelot C."/>
            <person name="Parey E."/>
            <person name="Roest-Crollius H."/>
            <person name="Braasch I."/>
            <person name="Postlethwait J."/>
            <person name="Bobe J."/>
            <person name="Montfort J."/>
            <person name="Bouchez O."/>
            <person name="Begum T."/>
            <person name="Mejri S."/>
            <person name="Adams A."/>
            <person name="Chen W.-J."/>
            <person name="Guiguen Y."/>
        </authorList>
    </citation>
    <scope>NUCLEOTIDE SEQUENCE</scope>
    <source>
        <tissue evidence="5">Blood</tissue>
    </source>
</reference>
<dbReference type="InterPro" id="IPR007110">
    <property type="entry name" value="Ig-like_dom"/>
</dbReference>
<name>A0A8T3E879_9TELE</name>
<evidence type="ECO:0000259" key="4">
    <source>
        <dbReference type="PROSITE" id="PS50835"/>
    </source>
</evidence>
<gene>
    <name evidence="5" type="ORF">AGOR_G00022650</name>
</gene>
<protein>
    <recommendedName>
        <fullName evidence="4">Ig-like domain-containing protein</fullName>
    </recommendedName>
</protein>
<dbReference type="OrthoDB" id="8447307at2759"/>
<dbReference type="GO" id="GO:0060097">
    <property type="term" value="P:cytoskeletal rearrangement involved in phagocytosis, engulfment"/>
    <property type="evidence" value="ECO:0007669"/>
    <property type="project" value="TreeGrafter"/>
</dbReference>
<evidence type="ECO:0000256" key="3">
    <source>
        <dbReference type="SAM" id="SignalP"/>
    </source>
</evidence>
<evidence type="ECO:0000256" key="2">
    <source>
        <dbReference type="SAM" id="Phobius"/>
    </source>
</evidence>
<dbReference type="InterPro" id="IPR013106">
    <property type="entry name" value="Ig_V-set"/>
</dbReference>
<organism evidence="5 6">
    <name type="scientific">Albula goreensis</name>
    <dbReference type="NCBI Taxonomy" id="1534307"/>
    <lineage>
        <taxon>Eukaryota</taxon>
        <taxon>Metazoa</taxon>
        <taxon>Chordata</taxon>
        <taxon>Craniata</taxon>
        <taxon>Vertebrata</taxon>
        <taxon>Euteleostomi</taxon>
        <taxon>Actinopterygii</taxon>
        <taxon>Neopterygii</taxon>
        <taxon>Teleostei</taxon>
        <taxon>Albuliformes</taxon>
        <taxon>Albulidae</taxon>
        <taxon>Albula</taxon>
    </lineage>
</organism>
<dbReference type="InterPro" id="IPR036179">
    <property type="entry name" value="Ig-like_dom_sf"/>
</dbReference>
<feature type="region of interest" description="Disordered" evidence="1">
    <location>
        <begin position="220"/>
        <end position="241"/>
    </location>
</feature>
<dbReference type="Pfam" id="PF07686">
    <property type="entry name" value="V-set"/>
    <property type="match status" value="1"/>
</dbReference>
<keyword evidence="3" id="KW-0732">Signal</keyword>
<keyword evidence="2" id="KW-1133">Transmembrane helix</keyword>
<evidence type="ECO:0000313" key="6">
    <source>
        <dbReference type="Proteomes" id="UP000829720"/>
    </source>
</evidence>
<dbReference type="Gene3D" id="2.60.40.10">
    <property type="entry name" value="Immunoglobulins"/>
    <property type="match status" value="1"/>
</dbReference>
<dbReference type="EMBL" id="JAERUA010000002">
    <property type="protein sequence ID" value="KAI1902998.1"/>
    <property type="molecule type" value="Genomic_DNA"/>
</dbReference>
<dbReference type="AlphaFoldDB" id="A0A8T3E879"/>
<dbReference type="SMART" id="SM00409">
    <property type="entry name" value="IG"/>
    <property type="match status" value="1"/>
</dbReference>
<dbReference type="SUPFAM" id="SSF48726">
    <property type="entry name" value="Immunoglobulin"/>
    <property type="match status" value="1"/>
</dbReference>
<comment type="caution">
    <text evidence="5">The sequence shown here is derived from an EMBL/GenBank/DDBJ whole genome shotgun (WGS) entry which is preliminary data.</text>
</comment>
<sequence length="241" mass="25981">MAAGARLLQLHWTILSVAAMSPPVLAIEVTEGSSVTLSCRYAVKRRELSRVCWGRGCGTLWCTDILAQTDGDAVVSKVSDRYRVAGDVQSGQVDLVIPKVNRMDSGPYCCRVDIDGYFNDKKVIHTLKVVKAPVMTTVAAPTSATSAGPPALTERVWEEGKFTADIFKNNSSLSKSGTVEEEPIPSLSLQVNVPVLSLSLSLLLVLLLGSLALLGFKRSEDSQKVPEERKPVNDGTPAHYP</sequence>
<dbReference type="PANTHER" id="PTHR46608">
    <property type="entry name" value="T-CELL IMMUNOGLOBULIN AND MUCIN DOMAIN-CONTAINING PROTEIN 4"/>
    <property type="match status" value="1"/>
</dbReference>
<feature type="signal peptide" evidence="3">
    <location>
        <begin position="1"/>
        <end position="26"/>
    </location>
</feature>
<feature type="chain" id="PRO_5035943828" description="Ig-like domain-containing protein" evidence="3">
    <location>
        <begin position="27"/>
        <end position="241"/>
    </location>
</feature>
<keyword evidence="6" id="KW-1185">Reference proteome</keyword>
<evidence type="ECO:0000256" key="1">
    <source>
        <dbReference type="SAM" id="MobiDB-lite"/>
    </source>
</evidence>
<accession>A0A8T3E879</accession>
<keyword evidence="2" id="KW-0812">Transmembrane</keyword>
<proteinExistence type="predicted"/>
<keyword evidence="2" id="KW-0472">Membrane</keyword>
<dbReference type="PROSITE" id="PS50835">
    <property type="entry name" value="IG_LIKE"/>
    <property type="match status" value="1"/>
</dbReference>
<feature type="transmembrane region" description="Helical" evidence="2">
    <location>
        <begin position="195"/>
        <end position="216"/>
    </location>
</feature>
<feature type="compositionally biased region" description="Basic and acidic residues" evidence="1">
    <location>
        <begin position="220"/>
        <end position="232"/>
    </location>
</feature>
<dbReference type="GO" id="GO:0001786">
    <property type="term" value="F:phosphatidylserine binding"/>
    <property type="evidence" value="ECO:0007669"/>
    <property type="project" value="TreeGrafter"/>
</dbReference>
<dbReference type="Proteomes" id="UP000829720">
    <property type="component" value="Unassembled WGS sequence"/>
</dbReference>
<dbReference type="PANTHER" id="PTHR46608:SF2">
    <property type="entry name" value="T CELL IMMUNOGLOBULIN AND MUCIN DOMAIN CONTAINING 4 PRECURSOR"/>
    <property type="match status" value="1"/>
</dbReference>
<evidence type="ECO:0000313" key="5">
    <source>
        <dbReference type="EMBL" id="KAI1902998.1"/>
    </source>
</evidence>
<feature type="domain" description="Ig-like" evidence="4">
    <location>
        <begin position="22"/>
        <end position="112"/>
    </location>
</feature>
<dbReference type="InterPro" id="IPR013783">
    <property type="entry name" value="Ig-like_fold"/>
</dbReference>
<dbReference type="GO" id="GO:0043277">
    <property type="term" value="P:apoptotic cell clearance"/>
    <property type="evidence" value="ECO:0007669"/>
    <property type="project" value="TreeGrafter"/>
</dbReference>
<dbReference type="InterPro" id="IPR003599">
    <property type="entry name" value="Ig_sub"/>
</dbReference>